<evidence type="ECO:0000313" key="8">
    <source>
        <dbReference type="EMBL" id="TNC42417.1"/>
    </source>
</evidence>
<organism evidence="7 9">
    <name type="scientific">Mumia zhuanghuii</name>
    <dbReference type="NCBI Taxonomy" id="2585211"/>
    <lineage>
        <taxon>Bacteria</taxon>
        <taxon>Bacillati</taxon>
        <taxon>Actinomycetota</taxon>
        <taxon>Actinomycetes</taxon>
        <taxon>Propionibacteriales</taxon>
        <taxon>Nocardioidaceae</taxon>
        <taxon>Mumia</taxon>
    </lineage>
</organism>
<dbReference type="InterPro" id="IPR039538">
    <property type="entry name" value="BetI_C"/>
</dbReference>
<dbReference type="EMBL" id="VDFR01000185">
    <property type="protein sequence ID" value="TNC32853.1"/>
    <property type="molecule type" value="Genomic_DNA"/>
</dbReference>
<evidence type="ECO:0000313" key="9">
    <source>
        <dbReference type="Proteomes" id="UP000306740"/>
    </source>
</evidence>
<feature type="domain" description="HTH tetR-type" evidence="6">
    <location>
        <begin position="48"/>
        <end position="108"/>
    </location>
</feature>
<gene>
    <name evidence="8" type="ORF">FHE65_21085</name>
    <name evidence="7" type="ORF">FHE65_30030</name>
</gene>
<comment type="caution">
    <text evidence="7">The sequence shown here is derived from an EMBL/GenBank/DDBJ whole genome shotgun (WGS) entry which is preliminary data.</text>
</comment>
<reference evidence="7 9" key="1">
    <citation type="submission" date="2019-05" db="EMBL/GenBank/DDBJ databases">
        <title>Mumia sp. nov., isolated from the intestinal contents of plateau pika (Ochotona curzoniae) in the Qinghai-Tibet plateau of China.</title>
        <authorList>
            <person name="Tian Z."/>
        </authorList>
    </citation>
    <scope>NUCLEOTIDE SEQUENCE [LARGE SCALE GENOMIC DNA]</scope>
    <source>
        <strain evidence="9">527</strain>
        <strain evidence="7">Z527</strain>
    </source>
</reference>
<dbReference type="InterPro" id="IPR009057">
    <property type="entry name" value="Homeodomain-like_sf"/>
</dbReference>
<dbReference type="Gene3D" id="1.10.357.10">
    <property type="entry name" value="Tetracycline Repressor, domain 2"/>
    <property type="match status" value="1"/>
</dbReference>
<proteinExistence type="predicted"/>
<accession>A0A5C4MBY3</accession>
<evidence type="ECO:0000256" key="2">
    <source>
        <dbReference type="ARBA" id="ARBA00023015"/>
    </source>
</evidence>
<dbReference type="InterPro" id="IPR036271">
    <property type="entry name" value="Tet_transcr_reg_TetR-rel_C_sf"/>
</dbReference>
<dbReference type="OrthoDB" id="9816296at2"/>
<protein>
    <submittedName>
        <fullName evidence="7">TetR family transcriptional regulator</fullName>
    </submittedName>
</protein>
<dbReference type="PROSITE" id="PS50977">
    <property type="entry name" value="HTH_TETR_2"/>
    <property type="match status" value="1"/>
</dbReference>
<evidence type="ECO:0000256" key="5">
    <source>
        <dbReference type="PROSITE-ProRule" id="PRU00335"/>
    </source>
</evidence>
<evidence type="ECO:0000256" key="3">
    <source>
        <dbReference type="ARBA" id="ARBA00023125"/>
    </source>
</evidence>
<keyword evidence="3 5" id="KW-0238">DNA-binding</keyword>
<dbReference type="Pfam" id="PF13977">
    <property type="entry name" value="TetR_C_6"/>
    <property type="match status" value="1"/>
</dbReference>
<dbReference type="InterPro" id="IPR001647">
    <property type="entry name" value="HTH_TetR"/>
</dbReference>
<name>A0A5C4MBY3_9ACTN</name>
<evidence type="ECO:0000313" key="7">
    <source>
        <dbReference type="EMBL" id="TNC32853.1"/>
    </source>
</evidence>
<keyword evidence="1" id="KW-0678">Repressor</keyword>
<keyword evidence="2" id="KW-0805">Transcription regulation</keyword>
<dbReference type="GO" id="GO:0000976">
    <property type="term" value="F:transcription cis-regulatory region binding"/>
    <property type="evidence" value="ECO:0007669"/>
    <property type="project" value="TreeGrafter"/>
</dbReference>
<dbReference type="AlphaFoldDB" id="A0A5C4MBY3"/>
<sequence length="247" mass="26790">MNDRRVVNALSLRVPTICPWGSPGLRPTGGNVAPVRIGRPPLTDEAVEQRRTHILGVTLGLVARDGADRVRLRDVAHEANVSVGMLQHYFATRDALLREAFFAHAQEVVARVEFAARAGASPWARIASLVVSITSADDYLERCALWIEFAAAASRDDELRRMMTEAYGRWRVPLTQAVQAGVEDGIFRPVLPPSSVVDNLLALIDGYELALAIGERTDVLQVAHEMTAVAALLLGYDDPSGTDVDAG</sequence>
<dbReference type="EMBL" id="VDFR01000096">
    <property type="protein sequence ID" value="TNC42417.1"/>
    <property type="molecule type" value="Genomic_DNA"/>
</dbReference>
<dbReference type="InterPro" id="IPR050109">
    <property type="entry name" value="HTH-type_TetR-like_transc_reg"/>
</dbReference>
<dbReference type="PANTHER" id="PTHR30055:SF234">
    <property type="entry name" value="HTH-TYPE TRANSCRIPTIONAL REGULATOR BETI"/>
    <property type="match status" value="1"/>
</dbReference>
<dbReference type="SUPFAM" id="SSF48498">
    <property type="entry name" value="Tetracyclin repressor-like, C-terminal domain"/>
    <property type="match status" value="1"/>
</dbReference>
<dbReference type="GO" id="GO:0003700">
    <property type="term" value="F:DNA-binding transcription factor activity"/>
    <property type="evidence" value="ECO:0007669"/>
    <property type="project" value="TreeGrafter"/>
</dbReference>
<dbReference type="SUPFAM" id="SSF46689">
    <property type="entry name" value="Homeodomain-like"/>
    <property type="match status" value="1"/>
</dbReference>
<keyword evidence="4" id="KW-0804">Transcription</keyword>
<evidence type="ECO:0000256" key="4">
    <source>
        <dbReference type="ARBA" id="ARBA00023163"/>
    </source>
</evidence>
<dbReference type="Proteomes" id="UP000306740">
    <property type="component" value="Unassembled WGS sequence"/>
</dbReference>
<dbReference type="PANTHER" id="PTHR30055">
    <property type="entry name" value="HTH-TYPE TRANSCRIPTIONAL REGULATOR RUTR"/>
    <property type="match status" value="1"/>
</dbReference>
<feature type="DNA-binding region" description="H-T-H motif" evidence="5">
    <location>
        <begin position="71"/>
        <end position="90"/>
    </location>
</feature>
<evidence type="ECO:0000256" key="1">
    <source>
        <dbReference type="ARBA" id="ARBA00022491"/>
    </source>
</evidence>
<evidence type="ECO:0000259" key="6">
    <source>
        <dbReference type="PROSITE" id="PS50977"/>
    </source>
</evidence>
<dbReference type="Pfam" id="PF00440">
    <property type="entry name" value="TetR_N"/>
    <property type="match status" value="1"/>
</dbReference>